<proteinExistence type="predicted"/>
<evidence type="ECO:0000313" key="6">
    <source>
        <dbReference type="EMBL" id="EST06155.1"/>
    </source>
</evidence>
<dbReference type="InterPro" id="IPR001680">
    <property type="entry name" value="WD40_rpt"/>
</dbReference>
<feature type="repeat" description="WD" evidence="5">
    <location>
        <begin position="236"/>
        <end position="270"/>
    </location>
</feature>
<keyword evidence="2" id="KW-0507">mRNA processing</keyword>
<dbReference type="InterPro" id="IPR052234">
    <property type="entry name" value="U5_snRNP_Component"/>
</dbReference>
<feature type="repeat" description="WD" evidence="5">
    <location>
        <begin position="297"/>
        <end position="338"/>
    </location>
</feature>
<dbReference type="Gene3D" id="2.130.10.10">
    <property type="entry name" value="YVTN repeat-like/Quinoprotein amine dehydrogenase"/>
    <property type="match status" value="1"/>
</dbReference>
<dbReference type="InterPro" id="IPR015943">
    <property type="entry name" value="WD40/YVTN_repeat-like_dom_sf"/>
</dbReference>
<gene>
    <name evidence="6" type="ORF">PSEUBRA_SCAF3g03638</name>
</gene>
<dbReference type="SMART" id="SM00320">
    <property type="entry name" value="WD40"/>
    <property type="match status" value="7"/>
</dbReference>
<dbReference type="InterPro" id="IPR019775">
    <property type="entry name" value="WD40_repeat_CS"/>
</dbReference>
<evidence type="ECO:0000256" key="5">
    <source>
        <dbReference type="PROSITE-ProRule" id="PRU00221"/>
    </source>
</evidence>
<dbReference type="PRINTS" id="PR00320">
    <property type="entry name" value="GPROTEINBRPT"/>
</dbReference>
<accession>V5EM17</accession>
<keyword evidence="4" id="KW-0508">mRNA splicing</keyword>
<feature type="repeat" description="WD" evidence="5">
    <location>
        <begin position="201"/>
        <end position="235"/>
    </location>
</feature>
<dbReference type="EMBL" id="KI545873">
    <property type="protein sequence ID" value="EST06155.1"/>
    <property type="molecule type" value="Genomic_DNA"/>
</dbReference>
<dbReference type="PANTHER" id="PTHR44006:SF1">
    <property type="entry name" value="U5 SMALL NUCLEAR RIBONUCLEOPROTEIN 40 KDA PROTEIN"/>
    <property type="match status" value="1"/>
</dbReference>
<name>V5EM17_KALBG</name>
<dbReference type="OrthoDB" id="1068471at2759"/>
<evidence type="ECO:0000256" key="3">
    <source>
        <dbReference type="ARBA" id="ARBA00022737"/>
    </source>
</evidence>
<dbReference type="OMA" id="IWDIRPY"/>
<evidence type="ECO:0000256" key="4">
    <source>
        <dbReference type="ARBA" id="ARBA00023187"/>
    </source>
</evidence>
<dbReference type="STRING" id="1365824.V5EM17"/>
<feature type="repeat" description="WD" evidence="5">
    <location>
        <begin position="152"/>
        <end position="194"/>
    </location>
</feature>
<dbReference type="InterPro" id="IPR036322">
    <property type="entry name" value="WD40_repeat_dom_sf"/>
</dbReference>
<dbReference type="eggNOG" id="KOG0265">
    <property type="taxonomic scope" value="Eukaryota"/>
</dbReference>
<dbReference type="PROSITE" id="PS00678">
    <property type="entry name" value="WD_REPEATS_1"/>
    <property type="match status" value="2"/>
</dbReference>
<keyword evidence="7" id="KW-1185">Reference proteome</keyword>
<dbReference type="CDD" id="cd00200">
    <property type="entry name" value="WD40"/>
    <property type="match status" value="1"/>
</dbReference>
<dbReference type="InterPro" id="IPR020472">
    <property type="entry name" value="WD40_PAC1"/>
</dbReference>
<keyword evidence="3" id="KW-0677">Repeat</keyword>
<dbReference type="GO" id="GO:0006397">
    <property type="term" value="P:mRNA processing"/>
    <property type="evidence" value="ECO:0007669"/>
    <property type="project" value="UniProtKB-KW"/>
</dbReference>
<feature type="repeat" description="WD" evidence="5">
    <location>
        <begin position="66"/>
        <end position="99"/>
    </location>
</feature>
<dbReference type="AlphaFoldDB" id="V5EM17"/>
<dbReference type="PANTHER" id="PTHR44006">
    <property type="entry name" value="U5 SMALL NUCLEAR RIBONUCLEOPROTEIN 40 KDA PROTEIN"/>
    <property type="match status" value="1"/>
</dbReference>
<feature type="repeat" description="WD" evidence="5">
    <location>
        <begin position="109"/>
        <end position="151"/>
    </location>
</feature>
<dbReference type="Proteomes" id="UP000019377">
    <property type="component" value="Unassembled WGS sequence"/>
</dbReference>
<dbReference type="PROSITE" id="PS50294">
    <property type="entry name" value="WD_REPEATS_REGION"/>
    <property type="match status" value="4"/>
</dbReference>
<evidence type="ECO:0000313" key="7">
    <source>
        <dbReference type="Proteomes" id="UP000019377"/>
    </source>
</evidence>
<dbReference type="PROSITE" id="PS50082">
    <property type="entry name" value="WD_REPEATS_2"/>
    <property type="match status" value="6"/>
</dbReference>
<dbReference type="SUPFAM" id="SSF50978">
    <property type="entry name" value="WD40 repeat-like"/>
    <property type="match status" value="1"/>
</dbReference>
<sequence length="374" mass="40306">MAEKRKTSPPISYREAALVKRQRHDDDNDGNTQQLAIASSANGQDKGLVRSVKRTSSLSHPILGLTGAHTSEILDVKFSRDGSRIAAASADRTISIWSVYGECANIGQLKGHSKAVTCLAFSYNIGDALYSGSADGTIIVWSTTTGEKQRRLRGHRAIVNCVSSTRGGPELLVSASDDGRVMIWDPQSKEPIDILDVGYPVTAVAFSEDSSQLYVGGIDNQIHIYDLTRKTIALTLRGHMDTITSLSLSPSGSHILSTSFDDSVRIWDVRPFAPEANPSDPNASNPRLYRTLRGTTFGGFENLLVKAGWSADGEKVVAGGADRTCTIWDVESSTILYKLPGHRGTCTAAVFHPKEPVVVSCSTDMTLLLGEIDP</sequence>
<dbReference type="HOGENOM" id="CLU_000288_57_2_1"/>
<reference evidence="7" key="1">
    <citation type="journal article" date="2013" name="Genome Announc.">
        <title>Draft genome sequence of Pseudozyma brasiliensis sp. nov. strain GHG001, a high producer of endo-1,4-xylanase isolated from an insect pest of sugarcane.</title>
        <authorList>
            <person name="Oliveira J.V.D.C."/>
            <person name="dos Santos R.A.C."/>
            <person name="Borges T.A."/>
            <person name="Riano-Pachon D.M."/>
            <person name="Goldman G.H."/>
        </authorList>
    </citation>
    <scope>NUCLEOTIDE SEQUENCE [LARGE SCALE GENOMIC DNA]</scope>
    <source>
        <strain evidence="7">GHG001</strain>
    </source>
</reference>
<dbReference type="RefSeq" id="XP_016291144.1">
    <property type="nucleotide sequence ID" value="XM_016437575.1"/>
</dbReference>
<protein>
    <submittedName>
        <fullName evidence="6">U5 snRNP-specific protein-like factor</fullName>
    </submittedName>
</protein>
<keyword evidence="1 5" id="KW-0853">WD repeat</keyword>
<dbReference type="GeneID" id="27420253"/>
<dbReference type="GO" id="GO:0003723">
    <property type="term" value="F:RNA binding"/>
    <property type="evidence" value="ECO:0007669"/>
    <property type="project" value="TreeGrafter"/>
</dbReference>
<evidence type="ECO:0000256" key="1">
    <source>
        <dbReference type="ARBA" id="ARBA00022574"/>
    </source>
</evidence>
<organism evidence="6 7">
    <name type="scientific">Kalmanozyma brasiliensis (strain GHG001)</name>
    <name type="common">Yeast</name>
    <name type="synonym">Pseudozyma brasiliensis</name>
    <dbReference type="NCBI Taxonomy" id="1365824"/>
    <lineage>
        <taxon>Eukaryota</taxon>
        <taxon>Fungi</taxon>
        <taxon>Dikarya</taxon>
        <taxon>Basidiomycota</taxon>
        <taxon>Ustilaginomycotina</taxon>
        <taxon>Ustilaginomycetes</taxon>
        <taxon>Ustilaginales</taxon>
        <taxon>Ustilaginaceae</taxon>
        <taxon>Kalmanozyma</taxon>
    </lineage>
</organism>
<dbReference type="Pfam" id="PF00400">
    <property type="entry name" value="WD40"/>
    <property type="match status" value="7"/>
</dbReference>
<dbReference type="GO" id="GO:0071013">
    <property type="term" value="C:catalytic step 2 spliceosome"/>
    <property type="evidence" value="ECO:0007669"/>
    <property type="project" value="TreeGrafter"/>
</dbReference>
<evidence type="ECO:0000256" key="2">
    <source>
        <dbReference type="ARBA" id="ARBA00022664"/>
    </source>
</evidence>
<dbReference type="GO" id="GO:0008380">
    <property type="term" value="P:RNA splicing"/>
    <property type="evidence" value="ECO:0007669"/>
    <property type="project" value="UniProtKB-KW"/>
</dbReference>